<accession>A0A915D785</accession>
<proteinExistence type="predicted"/>
<feature type="domain" description="DUF7153" evidence="2">
    <location>
        <begin position="190"/>
        <end position="380"/>
    </location>
</feature>
<feature type="compositionally biased region" description="Low complexity" evidence="1">
    <location>
        <begin position="412"/>
        <end position="437"/>
    </location>
</feature>
<dbReference type="WBParaSite" id="jg16467.2">
    <property type="protein sequence ID" value="jg16467.2"/>
    <property type="gene ID" value="jg16467"/>
</dbReference>
<dbReference type="Proteomes" id="UP000887574">
    <property type="component" value="Unplaced"/>
</dbReference>
<feature type="region of interest" description="Disordered" evidence="1">
    <location>
        <begin position="1"/>
        <end position="41"/>
    </location>
</feature>
<evidence type="ECO:0000313" key="3">
    <source>
        <dbReference type="Proteomes" id="UP000887574"/>
    </source>
</evidence>
<keyword evidence="3" id="KW-1185">Reference proteome</keyword>
<evidence type="ECO:0000313" key="4">
    <source>
        <dbReference type="WBParaSite" id="jg16467.2"/>
    </source>
</evidence>
<dbReference type="Pfam" id="PF23672">
    <property type="entry name" value="DUF7153"/>
    <property type="match status" value="1"/>
</dbReference>
<dbReference type="InterPro" id="IPR055577">
    <property type="entry name" value="DUF7153"/>
</dbReference>
<protein>
    <recommendedName>
        <fullName evidence="2">DUF7153 domain-containing protein</fullName>
    </recommendedName>
</protein>
<dbReference type="PANTHER" id="PTHR22198">
    <property type="entry name" value="FERM DOMAIN-CONTAINING PROTEIN"/>
    <property type="match status" value="1"/>
</dbReference>
<dbReference type="AlphaFoldDB" id="A0A915D785"/>
<name>A0A915D785_9BILA</name>
<evidence type="ECO:0000256" key="1">
    <source>
        <dbReference type="SAM" id="MobiDB-lite"/>
    </source>
</evidence>
<reference evidence="4" key="1">
    <citation type="submission" date="2022-11" db="UniProtKB">
        <authorList>
            <consortium name="WormBaseParasite"/>
        </authorList>
    </citation>
    <scope>IDENTIFICATION</scope>
</reference>
<organism evidence="3 4">
    <name type="scientific">Ditylenchus dipsaci</name>
    <dbReference type="NCBI Taxonomy" id="166011"/>
    <lineage>
        <taxon>Eukaryota</taxon>
        <taxon>Metazoa</taxon>
        <taxon>Ecdysozoa</taxon>
        <taxon>Nematoda</taxon>
        <taxon>Chromadorea</taxon>
        <taxon>Rhabditida</taxon>
        <taxon>Tylenchina</taxon>
        <taxon>Tylenchomorpha</taxon>
        <taxon>Sphaerularioidea</taxon>
        <taxon>Anguinidae</taxon>
        <taxon>Anguininae</taxon>
        <taxon>Ditylenchus</taxon>
    </lineage>
</organism>
<dbReference type="PANTHER" id="PTHR22198:SF1">
    <property type="entry name" value="FERM DOMAIN-CONTAINING PROTEIN"/>
    <property type="match status" value="1"/>
</dbReference>
<evidence type="ECO:0000259" key="2">
    <source>
        <dbReference type="Pfam" id="PF23672"/>
    </source>
</evidence>
<sequence>MDTFRDAHLQNSPSPRHLSVRSAQRRRYSNAMCTPPSPAYNTQGLKSSVSEHDLKSHFLFPERKSVVHSPKTVAAALLSVISPQGGLEMAPGKEGVALRRSRYRSALSVSPRMSLNMLTDGASREQMVKSEEVIEVLSAASMAAPQTIFLGFLRCDDSSDSSYGFKREDQRLDKALAECSLIKSQEGLSQALLLRCMDNKPMYSFLHYAIYKNGSSSAINSCSSSPCKHGPGHLAQVNSLVGELRTGNTRSEYGSYEELFAIQKSATTSTDQRLSSSRHSGYIVTCFKLLDESYRQQSLEKTWLSWTGAREIYKYSPRTWNLRRITLHRYVSMNGSIRTFAYVLFCEFGNILHPSNTLQALDMCERLRARNCGHIALYQVQHCYGPSVPFASSTMMHRSSISCTGRPQYAHSLNSPTTTPTTSSNQSLSQQPSISPWSSPKLLAASAAVRRREMLRGYSQDVDSAHETSRRRTALLRMRDRSLGYDCEESLFLSSLGNSAGGSGANLANCSPRGGTPSPTVSSMNLTPPPRYINYTQHQFLPQHIMPQELV</sequence>
<feature type="region of interest" description="Disordered" evidence="1">
    <location>
        <begin position="409"/>
        <end position="437"/>
    </location>
</feature>